<evidence type="ECO:0000313" key="2">
    <source>
        <dbReference type="Proteomes" id="UP000053319"/>
    </source>
</evidence>
<dbReference type="HOGENOM" id="CLU_000384_32_5_1"/>
<organism evidence="1 2">
    <name type="scientific">Dichomitus squalens (strain LYAD-421)</name>
    <name type="common">Western red white-rot fungus</name>
    <dbReference type="NCBI Taxonomy" id="732165"/>
    <lineage>
        <taxon>Eukaryota</taxon>
        <taxon>Fungi</taxon>
        <taxon>Dikarya</taxon>
        <taxon>Basidiomycota</taxon>
        <taxon>Agaricomycotina</taxon>
        <taxon>Agaricomycetes</taxon>
        <taxon>Polyporales</taxon>
        <taxon>Polyporaceae</taxon>
        <taxon>Dichomitus</taxon>
    </lineage>
</organism>
<gene>
    <name evidence="1" type="ORF">DICSQDRAFT_15600</name>
</gene>
<evidence type="ECO:0008006" key="3">
    <source>
        <dbReference type="Google" id="ProtNLM"/>
    </source>
</evidence>
<feature type="non-terminal residue" evidence="1">
    <location>
        <position position="76"/>
    </location>
</feature>
<dbReference type="OMA" id="MKIGNHE"/>
<dbReference type="RefSeq" id="XP_007367978.1">
    <property type="nucleotide sequence ID" value="XM_007367916.1"/>
</dbReference>
<dbReference type="InterPro" id="IPR021109">
    <property type="entry name" value="Peptidase_aspartic_dom_sf"/>
</dbReference>
<sequence length="76" mass="8546">LSSKQRSKELVAMVDSGATTKFLHRRFVARNQVTMRKLAKPIPLYNIDGSENRDGTITEVAVLTMKIGNHEEEVAF</sequence>
<dbReference type="KEGG" id="dsq:DICSQDRAFT_15600"/>
<name>R7STN2_DICSQ</name>
<dbReference type="CDD" id="cd00303">
    <property type="entry name" value="retropepsin_like"/>
    <property type="match status" value="1"/>
</dbReference>
<dbReference type="EMBL" id="JH719426">
    <property type="protein sequence ID" value="EJF59258.1"/>
    <property type="molecule type" value="Genomic_DNA"/>
</dbReference>
<dbReference type="Gene3D" id="2.40.70.10">
    <property type="entry name" value="Acid Proteases"/>
    <property type="match status" value="1"/>
</dbReference>
<dbReference type="AlphaFoldDB" id="R7STN2"/>
<reference evidence="1 2" key="1">
    <citation type="journal article" date="2012" name="Science">
        <title>The Paleozoic origin of enzymatic lignin decomposition reconstructed from 31 fungal genomes.</title>
        <authorList>
            <person name="Floudas D."/>
            <person name="Binder M."/>
            <person name="Riley R."/>
            <person name="Barry K."/>
            <person name="Blanchette R.A."/>
            <person name="Henrissat B."/>
            <person name="Martinez A.T."/>
            <person name="Otillar R."/>
            <person name="Spatafora J.W."/>
            <person name="Yadav J.S."/>
            <person name="Aerts A."/>
            <person name="Benoit I."/>
            <person name="Boyd A."/>
            <person name="Carlson A."/>
            <person name="Copeland A."/>
            <person name="Coutinho P.M."/>
            <person name="de Vries R.P."/>
            <person name="Ferreira P."/>
            <person name="Findley K."/>
            <person name="Foster B."/>
            <person name="Gaskell J."/>
            <person name="Glotzer D."/>
            <person name="Gorecki P."/>
            <person name="Heitman J."/>
            <person name="Hesse C."/>
            <person name="Hori C."/>
            <person name="Igarashi K."/>
            <person name="Jurgens J.A."/>
            <person name="Kallen N."/>
            <person name="Kersten P."/>
            <person name="Kohler A."/>
            <person name="Kuees U."/>
            <person name="Kumar T.K.A."/>
            <person name="Kuo A."/>
            <person name="LaButti K."/>
            <person name="Larrondo L.F."/>
            <person name="Lindquist E."/>
            <person name="Ling A."/>
            <person name="Lombard V."/>
            <person name="Lucas S."/>
            <person name="Lundell T."/>
            <person name="Martin R."/>
            <person name="McLaughlin D.J."/>
            <person name="Morgenstern I."/>
            <person name="Morin E."/>
            <person name="Murat C."/>
            <person name="Nagy L.G."/>
            <person name="Nolan M."/>
            <person name="Ohm R.A."/>
            <person name="Patyshakuliyeva A."/>
            <person name="Rokas A."/>
            <person name="Ruiz-Duenas F.J."/>
            <person name="Sabat G."/>
            <person name="Salamov A."/>
            <person name="Samejima M."/>
            <person name="Schmutz J."/>
            <person name="Slot J.C."/>
            <person name="St John F."/>
            <person name="Stenlid J."/>
            <person name="Sun H."/>
            <person name="Sun S."/>
            <person name="Syed K."/>
            <person name="Tsang A."/>
            <person name="Wiebenga A."/>
            <person name="Young D."/>
            <person name="Pisabarro A."/>
            <person name="Eastwood D.C."/>
            <person name="Martin F."/>
            <person name="Cullen D."/>
            <person name="Grigoriev I.V."/>
            <person name="Hibbett D.S."/>
        </authorList>
    </citation>
    <scope>NUCLEOTIDE SEQUENCE [LARGE SCALE GENOMIC DNA]</scope>
    <source>
        <strain evidence="1 2">LYAD-421 SS1</strain>
    </source>
</reference>
<dbReference type="GeneID" id="18837565"/>
<evidence type="ECO:0000313" key="1">
    <source>
        <dbReference type="EMBL" id="EJF59258.1"/>
    </source>
</evidence>
<feature type="non-terminal residue" evidence="1">
    <location>
        <position position="1"/>
    </location>
</feature>
<protein>
    <recommendedName>
        <fullName evidence="3">Peptidase A2 domain-containing protein</fullName>
    </recommendedName>
</protein>
<dbReference type="Proteomes" id="UP000053319">
    <property type="component" value="Unassembled WGS sequence"/>
</dbReference>
<accession>R7STN2</accession>
<proteinExistence type="predicted"/>